<proteinExistence type="predicted"/>
<dbReference type="CDD" id="cd00167">
    <property type="entry name" value="SANT"/>
    <property type="match status" value="2"/>
</dbReference>
<dbReference type="eggNOG" id="KOG0048">
    <property type="taxonomic scope" value="Eukaryota"/>
</dbReference>
<evidence type="ECO:0000259" key="5">
    <source>
        <dbReference type="PROSITE" id="PS50090"/>
    </source>
</evidence>
<organism evidence="7 8">
    <name type="scientific">Trichomonas vaginalis (strain ATCC PRA-98 / G3)</name>
    <dbReference type="NCBI Taxonomy" id="412133"/>
    <lineage>
        <taxon>Eukaryota</taxon>
        <taxon>Metamonada</taxon>
        <taxon>Parabasalia</taxon>
        <taxon>Trichomonadida</taxon>
        <taxon>Trichomonadidae</taxon>
        <taxon>Trichomonas</taxon>
    </lineage>
</organism>
<dbReference type="GO" id="GO:0006355">
    <property type="term" value="P:regulation of DNA-templated transcription"/>
    <property type="evidence" value="ECO:0000318"/>
    <property type="project" value="GO_Central"/>
</dbReference>
<keyword evidence="8" id="KW-1185">Reference proteome</keyword>
<dbReference type="AlphaFoldDB" id="A2FKG6"/>
<dbReference type="GO" id="GO:0000981">
    <property type="term" value="F:DNA-binding transcription factor activity, RNA polymerase II-specific"/>
    <property type="evidence" value="ECO:0000318"/>
    <property type="project" value="GO_Central"/>
</dbReference>
<evidence type="ECO:0000313" key="7">
    <source>
        <dbReference type="EMBL" id="EAX94607.1"/>
    </source>
</evidence>
<dbReference type="Proteomes" id="UP000001542">
    <property type="component" value="Unassembled WGS sequence"/>
</dbReference>
<dbReference type="PANTHER" id="PTHR46621">
    <property type="entry name" value="SNRNA-ACTIVATING PROTEIN COMPLEX SUBUNIT 4"/>
    <property type="match status" value="1"/>
</dbReference>
<evidence type="ECO:0000256" key="1">
    <source>
        <dbReference type="ARBA" id="ARBA00023015"/>
    </source>
</evidence>
<evidence type="ECO:0000256" key="3">
    <source>
        <dbReference type="ARBA" id="ARBA00023163"/>
    </source>
</evidence>
<keyword evidence="1" id="KW-0805">Transcription regulation</keyword>
<sequence>MAKVAIPKIKFTHEDDERLTTIVERLGTENWDLVSQEMKTKNARQCRERWINYLSPELRNDPWTDEEDKMLDELYQEFGSRWHKIAEFFPTRSGNCIRNRFKLRQRRALRKKSKKDTKIIKNGLKVKKNDNTCKDSNSKIMQFLSTVSQEEIFNLFYSPMDSIDELI</sequence>
<dbReference type="InterPro" id="IPR009057">
    <property type="entry name" value="Homeodomain-like_sf"/>
</dbReference>
<dbReference type="PANTHER" id="PTHR46621:SF1">
    <property type="entry name" value="SNRNA-ACTIVATING PROTEIN COMPLEX SUBUNIT 4"/>
    <property type="match status" value="1"/>
</dbReference>
<feature type="domain" description="HTH myb-type" evidence="6">
    <location>
        <begin position="3"/>
        <end position="58"/>
    </location>
</feature>
<name>A2FKG6_TRIV3</name>
<dbReference type="Pfam" id="PF13921">
    <property type="entry name" value="Myb_DNA-bind_6"/>
    <property type="match status" value="1"/>
</dbReference>
<protein>
    <submittedName>
        <fullName evidence="7">Myb-like DNA-binding domain containing protein</fullName>
    </submittedName>
</protein>
<reference evidence="7" key="2">
    <citation type="journal article" date="2007" name="Science">
        <title>Draft genome sequence of the sexually transmitted pathogen Trichomonas vaginalis.</title>
        <authorList>
            <person name="Carlton J.M."/>
            <person name="Hirt R.P."/>
            <person name="Silva J.C."/>
            <person name="Delcher A.L."/>
            <person name="Schatz M."/>
            <person name="Zhao Q."/>
            <person name="Wortman J.R."/>
            <person name="Bidwell S.L."/>
            <person name="Alsmark U.C.M."/>
            <person name="Besteiro S."/>
            <person name="Sicheritz-Ponten T."/>
            <person name="Noel C.J."/>
            <person name="Dacks J.B."/>
            <person name="Foster P.G."/>
            <person name="Simillion C."/>
            <person name="Van de Peer Y."/>
            <person name="Miranda-Saavedra D."/>
            <person name="Barton G.J."/>
            <person name="Westrop G.D."/>
            <person name="Mueller S."/>
            <person name="Dessi D."/>
            <person name="Fiori P.L."/>
            <person name="Ren Q."/>
            <person name="Paulsen I."/>
            <person name="Zhang H."/>
            <person name="Bastida-Corcuera F.D."/>
            <person name="Simoes-Barbosa A."/>
            <person name="Brown M.T."/>
            <person name="Hayes R.D."/>
            <person name="Mukherjee M."/>
            <person name="Okumura C.Y."/>
            <person name="Schneider R."/>
            <person name="Smith A.J."/>
            <person name="Vanacova S."/>
            <person name="Villalvazo M."/>
            <person name="Haas B.J."/>
            <person name="Pertea M."/>
            <person name="Feldblyum T.V."/>
            <person name="Utterback T.R."/>
            <person name="Shu C.L."/>
            <person name="Osoegawa K."/>
            <person name="de Jong P.J."/>
            <person name="Hrdy I."/>
            <person name="Horvathova L."/>
            <person name="Zubacova Z."/>
            <person name="Dolezal P."/>
            <person name="Malik S.B."/>
            <person name="Logsdon J.M. Jr."/>
            <person name="Henze K."/>
            <person name="Gupta A."/>
            <person name="Wang C.C."/>
            <person name="Dunne R.L."/>
            <person name="Upcroft J.A."/>
            <person name="Upcroft P."/>
            <person name="White O."/>
            <person name="Salzberg S.L."/>
            <person name="Tang P."/>
            <person name="Chiu C.-H."/>
            <person name="Lee Y.-S."/>
            <person name="Embley T.M."/>
            <person name="Coombs G.H."/>
            <person name="Mottram J.C."/>
            <person name="Tachezy J."/>
            <person name="Fraser-Liggett C.M."/>
            <person name="Johnson P.J."/>
        </authorList>
    </citation>
    <scope>NUCLEOTIDE SEQUENCE [LARGE SCALE GENOMIC DNA]</scope>
    <source>
        <strain evidence="7">G3</strain>
    </source>
</reference>
<reference evidence="7" key="1">
    <citation type="submission" date="2006-10" db="EMBL/GenBank/DDBJ databases">
        <authorList>
            <person name="Amadeo P."/>
            <person name="Zhao Q."/>
            <person name="Wortman J."/>
            <person name="Fraser-Liggett C."/>
            <person name="Carlton J."/>
        </authorList>
    </citation>
    <scope>NUCLEOTIDE SEQUENCE</scope>
    <source>
        <strain evidence="7">G3</strain>
    </source>
</reference>
<dbReference type="InterPro" id="IPR001005">
    <property type="entry name" value="SANT/Myb"/>
</dbReference>
<evidence type="ECO:0000256" key="4">
    <source>
        <dbReference type="ARBA" id="ARBA00023242"/>
    </source>
</evidence>
<accession>A2FKG6</accession>
<keyword evidence="3" id="KW-0804">Transcription</keyword>
<dbReference type="RefSeq" id="XP_001307537.1">
    <property type="nucleotide sequence ID" value="XM_001307536.1"/>
</dbReference>
<dbReference type="InterPro" id="IPR051575">
    <property type="entry name" value="Myb-like_DNA-bd"/>
</dbReference>
<dbReference type="InParanoid" id="A2FKG6"/>
<dbReference type="InterPro" id="IPR017930">
    <property type="entry name" value="Myb_dom"/>
</dbReference>
<dbReference type="GO" id="GO:0000978">
    <property type="term" value="F:RNA polymerase II cis-regulatory region sequence-specific DNA binding"/>
    <property type="evidence" value="ECO:0000318"/>
    <property type="project" value="GO_Central"/>
</dbReference>
<dbReference type="EMBL" id="DS113848">
    <property type="protein sequence ID" value="EAX94607.1"/>
    <property type="molecule type" value="Genomic_DNA"/>
</dbReference>
<dbReference type="SMART" id="SM00717">
    <property type="entry name" value="SANT"/>
    <property type="match status" value="2"/>
</dbReference>
<dbReference type="SUPFAM" id="SSF46689">
    <property type="entry name" value="Homeodomain-like"/>
    <property type="match status" value="1"/>
</dbReference>
<dbReference type="Gene3D" id="1.10.10.60">
    <property type="entry name" value="Homeodomain-like"/>
    <property type="match status" value="2"/>
</dbReference>
<dbReference type="VEuPathDB" id="TrichDB:TVAGG3_0764800"/>
<dbReference type="VEuPathDB" id="TrichDB:TVAG_422800"/>
<dbReference type="PROSITE" id="PS51294">
    <property type="entry name" value="HTH_MYB"/>
    <property type="match status" value="2"/>
</dbReference>
<evidence type="ECO:0000313" key="8">
    <source>
        <dbReference type="Proteomes" id="UP000001542"/>
    </source>
</evidence>
<keyword evidence="4" id="KW-0539">Nucleus</keyword>
<dbReference type="PROSITE" id="PS50090">
    <property type="entry name" value="MYB_LIKE"/>
    <property type="match status" value="2"/>
</dbReference>
<feature type="domain" description="Myb-like" evidence="5">
    <location>
        <begin position="55"/>
        <end position="102"/>
    </location>
</feature>
<evidence type="ECO:0000259" key="6">
    <source>
        <dbReference type="PROSITE" id="PS51294"/>
    </source>
</evidence>
<feature type="domain" description="HTH myb-type" evidence="6">
    <location>
        <begin position="62"/>
        <end position="109"/>
    </location>
</feature>
<keyword evidence="2 7" id="KW-0238">DNA-binding</keyword>
<dbReference type="SMR" id="A2FKG6"/>
<feature type="domain" description="Myb-like" evidence="5">
    <location>
        <begin position="3"/>
        <end position="54"/>
    </location>
</feature>
<gene>
    <name evidence="7" type="ORF">TVAG_422800</name>
</gene>
<dbReference type="KEGG" id="tva:4752345"/>
<evidence type="ECO:0000256" key="2">
    <source>
        <dbReference type="ARBA" id="ARBA00023125"/>
    </source>
</evidence>
<dbReference type="OrthoDB" id="2143914at2759"/>
<dbReference type="GO" id="GO:0005634">
    <property type="term" value="C:nucleus"/>
    <property type="evidence" value="ECO:0000318"/>
    <property type="project" value="GO_Central"/>
</dbReference>